<dbReference type="OrthoDB" id="3758478at2759"/>
<reference evidence="1" key="1">
    <citation type="submission" date="2020-01" db="EMBL/GenBank/DDBJ databases">
        <authorList>
            <consortium name="DOE Joint Genome Institute"/>
            <person name="Haridas S."/>
            <person name="Albert R."/>
            <person name="Binder M."/>
            <person name="Bloem J."/>
            <person name="Labutti K."/>
            <person name="Salamov A."/>
            <person name="Andreopoulos B."/>
            <person name="Baker S.E."/>
            <person name="Barry K."/>
            <person name="Bills G."/>
            <person name="Bluhm B.H."/>
            <person name="Cannon C."/>
            <person name="Castanera R."/>
            <person name="Culley D.E."/>
            <person name="Daum C."/>
            <person name="Ezra D."/>
            <person name="Gonzalez J.B."/>
            <person name="Henrissat B."/>
            <person name="Kuo A."/>
            <person name="Liang C."/>
            <person name="Lipzen A."/>
            <person name="Lutzoni F."/>
            <person name="Magnuson J."/>
            <person name="Mondo S."/>
            <person name="Nolan M."/>
            <person name="Ohm R."/>
            <person name="Pangilinan J."/>
            <person name="Park H.-J."/>
            <person name="Ramirez L."/>
            <person name="Alfaro M."/>
            <person name="Sun H."/>
            <person name="Tritt A."/>
            <person name="Yoshinaga Y."/>
            <person name="Zwiers L.-H."/>
            <person name="Turgeon B.G."/>
            <person name="Goodwin S.B."/>
            <person name="Spatafora J.W."/>
            <person name="Crous P.W."/>
            <person name="Grigoriev I.V."/>
        </authorList>
    </citation>
    <scope>NUCLEOTIDE SEQUENCE</scope>
    <source>
        <strain evidence="1">CBS 394.84</strain>
    </source>
</reference>
<evidence type="ECO:0000313" key="1">
    <source>
        <dbReference type="EMBL" id="KAF1842303.1"/>
    </source>
</evidence>
<comment type="caution">
    <text evidence="1">The sequence shown here is derived from an EMBL/GenBank/DDBJ whole genome shotgun (WGS) entry which is preliminary data.</text>
</comment>
<dbReference type="Proteomes" id="UP000800039">
    <property type="component" value="Unassembled WGS sequence"/>
</dbReference>
<dbReference type="RefSeq" id="XP_040784866.1">
    <property type="nucleotide sequence ID" value="XM_040932150.1"/>
</dbReference>
<dbReference type="AlphaFoldDB" id="A0A9P4L5S2"/>
<proteinExistence type="predicted"/>
<dbReference type="EMBL" id="ML976618">
    <property type="protein sequence ID" value="KAF1842303.1"/>
    <property type="molecule type" value="Genomic_DNA"/>
</dbReference>
<protein>
    <submittedName>
        <fullName evidence="1">Uncharacterized protein</fullName>
    </submittedName>
</protein>
<dbReference type="PANTHER" id="PTHR39598">
    <property type="entry name" value="AUSTINOL SYNTHESIS PROTEIN F-RELATED"/>
    <property type="match status" value="1"/>
</dbReference>
<dbReference type="InterPro" id="IPR050977">
    <property type="entry name" value="Fungal_Meroterpenoid_Isomerase"/>
</dbReference>
<dbReference type="Gene3D" id="3.10.450.50">
    <property type="match status" value="1"/>
</dbReference>
<evidence type="ECO:0000313" key="2">
    <source>
        <dbReference type="Proteomes" id="UP000800039"/>
    </source>
</evidence>
<gene>
    <name evidence="1" type="ORF">K460DRAFT_358930</name>
</gene>
<dbReference type="GeneID" id="63849402"/>
<accession>A0A9P4L5S2</accession>
<dbReference type="InterPro" id="IPR032710">
    <property type="entry name" value="NTF2-like_dom_sf"/>
</dbReference>
<sequence>MPSQERQTANTLVAAFNTMDIDTIISLRTPTCQRIFLPSSLHYNPQSNDAYRANLTGMKSIFTSFHITVNDIIEGTSEQTNSNGAVVQRKKIVMFVSARGDTPVGLYENEYVWKMGFEEGGARVSEWVEYVDVGMTRDFYPLLKGEIGRRVEEAKAAAEGGS</sequence>
<name>A0A9P4L5S2_9PLEO</name>
<dbReference type="SUPFAM" id="SSF54427">
    <property type="entry name" value="NTF2-like"/>
    <property type="match status" value="1"/>
</dbReference>
<keyword evidence="2" id="KW-1185">Reference proteome</keyword>
<dbReference type="PANTHER" id="PTHR39598:SF1">
    <property type="entry name" value="AUSTINOID BIOSYNTHESIS CLUSTERS PROTEIN F-RELATED"/>
    <property type="match status" value="1"/>
</dbReference>
<organism evidence="1 2">
    <name type="scientific">Cucurbitaria berberidis CBS 394.84</name>
    <dbReference type="NCBI Taxonomy" id="1168544"/>
    <lineage>
        <taxon>Eukaryota</taxon>
        <taxon>Fungi</taxon>
        <taxon>Dikarya</taxon>
        <taxon>Ascomycota</taxon>
        <taxon>Pezizomycotina</taxon>
        <taxon>Dothideomycetes</taxon>
        <taxon>Pleosporomycetidae</taxon>
        <taxon>Pleosporales</taxon>
        <taxon>Pleosporineae</taxon>
        <taxon>Cucurbitariaceae</taxon>
        <taxon>Cucurbitaria</taxon>
    </lineage>
</organism>